<dbReference type="EMBL" id="SRMF01000009">
    <property type="protein sequence ID" value="TGG91282.1"/>
    <property type="molecule type" value="Genomic_DNA"/>
</dbReference>
<evidence type="ECO:0000313" key="3">
    <source>
        <dbReference type="Proteomes" id="UP000297475"/>
    </source>
</evidence>
<gene>
    <name evidence="2" type="ORF">E4656_16300</name>
</gene>
<dbReference type="RefSeq" id="WP_135484375.1">
    <property type="nucleotide sequence ID" value="NZ_SRMF01000009.1"/>
</dbReference>
<keyword evidence="1" id="KW-1133">Transmembrane helix</keyword>
<name>A0A4Z0W3D8_9GAMM</name>
<dbReference type="Proteomes" id="UP000297475">
    <property type="component" value="Unassembled WGS sequence"/>
</dbReference>
<keyword evidence="3" id="KW-1185">Reference proteome</keyword>
<reference evidence="2 3" key="1">
    <citation type="submission" date="2019-04" db="EMBL/GenBank/DDBJ databases">
        <title>Natronospirillum operosus gen. nov., sp. nov., a haloalkaliphilic satellite isolated from decaying biomass of laboratory culture of cyanobacterium Geitlerinema sp. and proposal of Natronospirillaceae fam. nov. and Saccharospirillaceae fam. nov.</title>
        <authorList>
            <person name="Kevbrin V."/>
            <person name="Boltyanskaya Y."/>
            <person name="Koziaeva V."/>
            <person name="Grouzdev D.S."/>
            <person name="Park M."/>
            <person name="Cho J."/>
        </authorList>
    </citation>
    <scope>NUCLEOTIDE SEQUENCE [LARGE SCALE GENOMIC DNA]</scope>
    <source>
        <strain evidence="2 3">G-116</strain>
    </source>
</reference>
<organism evidence="2 3">
    <name type="scientific">Natronospirillum operosum</name>
    <dbReference type="NCBI Taxonomy" id="2759953"/>
    <lineage>
        <taxon>Bacteria</taxon>
        <taxon>Pseudomonadati</taxon>
        <taxon>Pseudomonadota</taxon>
        <taxon>Gammaproteobacteria</taxon>
        <taxon>Oceanospirillales</taxon>
        <taxon>Natronospirillaceae</taxon>
        <taxon>Natronospirillum</taxon>
    </lineage>
</organism>
<evidence type="ECO:0000313" key="2">
    <source>
        <dbReference type="EMBL" id="TGG91282.1"/>
    </source>
</evidence>
<evidence type="ECO:0000256" key="1">
    <source>
        <dbReference type="SAM" id="Phobius"/>
    </source>
</evidence>
<dbReference type="AlphaFoldDB" id="A0A4Z0W3D8"/>
<keyword evidence="1" id="KW-0812">Transmembrane</keyword>
<proteinExistence type="predicted"/>
<feature type="transmembrane region" description="Helical" evidence="1">
    <location>
        <begin position="30"/>
        <end position="48"/>
    </location>
</feature>
<accession>A0A4Z0W3D8</accession>
<feature type="transmembrane region" description="Helical" evidence="1">
    <location>
        <begin position="54"/>
        <end position="70"/>
    </location>
</feature>
<feature type="transmembrane region" description="Helical" evidence="1">
    <location>
        <begin position="6"/>
        <end position="23"/>
    </location>
</feature>
<comment type="caution">
    <text evidence="2">The sequence shown here is derived from an EMBL/GenBank/DDBJ whole genome shotgun (WGS) entry which is preliminary data.</text>
</comment>
<protein>
    <submittedName>
        <fullName evidence="2">Uncharacterized protein</fullName>
    </submittedName>
</protein>
<keyword evidence="1" id="KW-0472">Membrane</keyword>
<sequence length="94" mass="10586">MTVVYLLLFAVLLASPALWFRWWRLNRFTAYAWGMMVFMACFGIVFIGFGEVEWGRTIGLFALVLILSIAKQLHARKRADEAAEKAAADKAGEA</sequence>